<evidence type="ECO:0000256" key="5">
    <source>
        <dbReference type="ARBA" id="ARBA00022782"/>
    </source>
</evidence>
<dbReference type="FunFam" id="1.20.120.1630:FF:000014">
    <property type="entry name" value="Steroid 5-alpha reductase, putative"/>
    <property type="match status" value="1"/>
</dbReference>
<sequence length="255" mass="28266">MFIMAALTALGHLCTEAPFGKLRKERISPWWGPLLPAGIAWFLLEVPNLLGALSVALTCPRADCRQLTVNGFLLMMFLIHYINRSIVYPLRTRGRGTPLAIVLMAMGFCTYNSTMQAHHLCYVARFDSGDGAALLRLILLVAGSLLFLIGFIINVQSDAHLINLRKASTSAGGRPDDHYTMPTGALFEYVSCANYFGESLEWSGYALAAGSLPALSFAVYTWSFLGPRALQQHGWYRAKFDDYPKSRKAIIPWLL</sequence>
<dbReference type="GO" id="GO:0005789">
    <property type="term" value="C:endoplasmic reticulum membrane"/>
    <property type="evidence" value="ECO:0007669"/>
    <property type="project" value="UniProtKB-SubCell"/>
</dbReference>
<evidence type="ECO:0000256" key="7">
    <source>
        <dbReference type="ARBA" id="ARBA00022848"/>
    </source>
</evidence>
<keyword evidence="4 13" id="KW-0812">Transmembrane</keyword>
<keyword evidence="8" id="KW-0521">NADP</keyword>
<dbReference type="OMA" id="PHYALEW"/>
<keyword evidence="5" id="KW-0221">Differentiation</keyword>
<keyword evidence="16" id="KW-1185">Reference proteome</keyword>
<evidence type="ECO:0000256" key="6">
    <source>
        <dbReference type="ARBA" id="ARBA00022824"/>
    </source>
</evidence>
<dbReference type="PANTHER" id="PTHR10556:SF57">
    <property type="entry name" value="3-OXO-5-ALPHA-STEROID 4-DEHYDROGENASE 1"/>
    <property type="match status" value="1"/>
</dbReference>
<dbReference type="EMBL" id="CDMY01000419">
    <property type="protein sequence ID" value="CEM11568.1"/>
    <property type="molecule type" value="Genomic_DNA"/>
</dbReference>
<comment type="similarity">
    <text evidence="3">Belongs to the steroid 5-alpha reductase family.</text>
</comment>
<dbReference type="GO" id="GO:0006694">
    <property type="term" value="P:steroid biosynthetic process"/>
    <property type="evidence" value="ECO:0007669"/>
    <property type="project" value="TreeGrafter"/>
</dbReference>
<keyword evidence="7" id="KW-0492">Microsome</keyword>
<feature type="transmembrane region" description="Helical" evidence="13">
    <location>
        <begin position="71"/>
        <end position="90"/>
    </location>
</feature>
<keyword evidence="6" id="KW-0256">Endoplasmic reticulum</keyword>
<protein>
    <recommendedName>
        <fullName evidence="14">3-oxo-5-alpha-steroid 4-dehydrogenase C-terminal domain-containing protein</fullName>
    </recommendedName>
</protein>
<evidence type="ECO:0000256" key="13">
    <source>
        <dbReference type="SAM" id="Phobius"/>
    </source>
</evidence>
<evidence type="ECO:0000256" key="1">
    <source>
        <dbReference type="ARBA" id="ARBA00004477"/>
    </source>
</evidence>
<keyword evidence="10" id="KW-0560">Oxidoreductase</keyword>
<evidence type="ECO:0000313" key="16">
    <source>
        <dbReference type="Proteomes" id="UP000041254"/>
    </source>
</evidence>
<dbReference type="InParanoid" id="A0A0G4FEC3"/>
<evidence type="ECO:0000256" key="10">
    <source>
        <dbReference type="ARBA" id="ARBA00023002"/>
    </source>
</evidence>
<organism evidence="15 16">
    <name type="scientific">Vitrella brassicaformis (strain CCMP3155)</name>
    <dbReference type="NCBI Taxonomy" id="1169540"/>
    <lineage>
        <taxon>Eukaryota</taxon>
        <taxon>Sar</taxon>
        <taxon>Alveolata</taxon>
        <taxon>Colpodellida</taxon>
        <taxon>Vitrellaceae</taxon>
        <taxon>Vitrella</taxon>
    </lineage>
</organism>
<dbReference type="OrthoDB" id="5788137at2759"/>
<proteinExistence type="inferred from homology"/>
<feature type="transmembrane region" description="Helical" evidence="13">
    <location>
        <begin position="96"/>
        <end position="113"/>
    </location>
</feature>
<dbReference type="Proteomes" id="UP000041254">
    <property type="component" value="Unassembled WGS sequence"/>
</dbReference>
<keyword evidence="9 13" id="KW-1133">Transmembrane helix</keyword>
<dbReference type="InterPro" id="IPR039357">
    <property type="entry name" value="SRD5A/TECR"/>
</dbReference>
<dbReference type="InterPro" id="IPR001104">
    <property type="entry name" value="3-oxo-5_a-steroid_4-DH_C"/>
</dbReference>
<evidence type="ECO:0000256" key="8">
    <source>
        <dbReference type="ARBA" id="ARBA00022857"/>
    </source>
</evidence>
<feature type="transmembrane region" description="Helical" evidence="13">
    <location>
        <begin position="205"/>
        <end position="225"/>
    </location>
</feature>
<evidence type="ECO:0000313" key="15">
    <source>
        <dbReference type="EMBL" id="CEM11568.1"/>
    </source>
</evidence>
<evidence type="ECO:0000256" key="4">
    <source>
        <dbReference type="ARBA" id="ARBA00022692"/>
    </source>
</evidence>
<evidence type="ECO:0000259" key="14">
    <source>
        <dbReference type="Pfam" id="PF02544"/>
    </source>
</evidence>
<dbReference type="STRING" id="1169540.A0A0G4FEC3"/>
<feature type="domain" description="3-oxo-5-alpha-steroid 4-dehydrogenase C-terminal" evidence="14">
    <location>
        <begin position="97"/>
        <end position="254"/>
    </location>
</feature>
<evidence type="ECO:0000256" key="2">
    <source>
        <dbReference type="ARBA" id="ARBA00004524"/>
    </source>
</evidence>
<reference evidence="15 16" key="1">
    <citation type="submission" date="2014-11" db="EMBL/GenBank/DDBJ databases">
        <authorList>
            <person name="Zhu J."/>
            <person name="Qi W."/>
            <person name="Song R."/>
        </authorList>
    </citation>
    <scope>NUCLEOTIDE SEQUENCE [LARGE SCALE GENOMIC DNA]</scope>
</reference>
<dbReference type="Pfam" id="PF02544">
    <property type="entry name" value="Steroid_dh"/>
    <property type="match status" value="1"/>
</dbReference>
<comment type="subcellular location">
    <subcellularLocation>
        <location evidence="1">Endoplasmic reticulum membrane</location>
        <topology evidence="1">Multi-pass membrane protein</topology>
    </subcellularLocation>
    <subcellularLocation>
        <location evidence="2">Microsome membrane</location>
    </subcellularLocation>
</comment>
<feature type="transmembrane region" description="Helical" evidence="13">
    <location>
        <begin position="39"/>
        <end position="59"/>
    </location>
</feature>
<evidence type="ECO:0000256" key="3">
    <source>
        <dbReference type="ARBA" id="ARBA00007742"/>
    </source>
</evidence>
<gene>
    <name evidence="15" type="ORF">Vbra_1070</name>
</gene>
<dbReference type="VEuPathDB" id="CryptoDB:Vbra_1070"/>
<dbReference type="PROSITE" id="PS50244">
    <property type="entry name" value="S5A_REDUCTASE"/>
    <property type="match status" value="1"/>
</dbReference>
<dbReference type="GO" id="GO:0003865">
    <property type="term" value="F:3-oxo-5-alpha-steroid 4-dehydrogenase activity"/>
    <property type="evidence" value="ECO:0007669"/>
    <property type="project" value="TreeGrafter"/>
</dbReference>
<keyword evidence="11" id="KW-0443">Lipid metabolism</keyword>
<dbReference type="Gene3D" id="1.20.120.1630">
    <property type="match status" value="1"/>
</dbReference>
<dbReference type="PANTHER" id="PTHR10556">
    <property type="entry name" value="3-OXO-5-ALPHA-STEROID 4-DEHYDROGENASE"/>
    <property type="match status" value="1"/>
</dbReference>
<dbReference type="AlphaFoldDB" id="A0A0G4FEC3"/>
<evidence type="ECO:0000256" key="9">
    <source>
        <dbReference type="ARBA" id="ARBA00022989"/>
    </source>
</evidence>
<dbReference type="PhylomeDB" id="A0A0G4FEC3"/>
<evidence type="ECO:0000256" key="11">
    <source>
        <dbReference type="ARBA" id="ARBA00023098"/>
    </source>
</evidence>
<dbReference type="GO" id="GO:0030154">
    <property type="term" value="P:cell differentiation"/>
    <property type="evidence" value="ECO:0007669"/>
    <property type="project" value="UniProtKB-KW"/>
</dbReference>
<keyword evidence="12 13" id="KW-0472">Membrane</keyword>
<evidence type="ECO:0000256" key="12">
    <source>
        <dbReference type="ARBA" id="ARBA00023136"/>
    </source>
</evidence>
<name>A0A0G4FEC3_VITBC</name>
<accession>A0A0G4FEC3</accession>
<feature type="transmembrane region" description="Helical" evidence="13">
    <location>
        <begin position="134"/>
        <end position="153"/>
    </location>
</feature>